<comment type="catalytic activity">
    <reaction evidence="9">
        <text>[RNA] containing guanosine + H2O = an [RNA fragment]-3'-guanosine-3'-phosphate + a 5'-hydroxy-ribonucleotide-3'-[RNA fragment].</text>
        <dbReference type="EC" id="4.6.1.24"/>
    </reaction>
</comment>
<feature type="chain" id="PRO_5008102263" description="ribonuclease T1" evidence="10">
    <location>
        <begin position="18"/>
        <end position="131"/>
    </location>
</feature>
<keyword evidence="6" id="KW-0378">Hydrolase</keyword>
<feature type="signal peptide" evidence="10">
    <location>
        <begin position="1"/>
        <end position="17"/>
    </location>
</feature>
<dbReference type="RefSeq" id="XP_018147528.1">
    <property type="nucleotide sequence ID" value="XM_018282878.1"/>
</dbReference>
<dbReference type="GO" id="GO:0003723">
    <property type="term" value="F:RNA binding"/>
    <property type="evidence" value="ECO:0007669"/>
    <property type="project" value="InterPro"/>
</dbReference>
<comment type="caution">
    <text evidence="11">The sequence shown here is derived from an EMBL/GenBank/DDBJ whole genome shotgun (WGS) entry which is preliminary data.</text>
</comment>
<dbReference type="CDD" id="cd00606">
    <property type="entry name" value="fungal_RNase"/>
    <property type="match status" value="1"/>
</dbReference>
<proteinExistence type="inferred from homology"/>
<evidence type="ECO:0000313" key="11">
    <source>
        <dbReference type="EMBL" id="OAQ70991.1"/>
    </source>
</evidence>
<dbReference type="PANTHER" id="PTHR42104:SF1">
    <property type="entry name" value="EXTRACELLULAR GUANYL-SPECIFIC RIBONUCLEASE RNTA (AFU_ORTHOLOGUE AFUA_4G03230)"/>
    <property type="match status" value="1"/>
</dbReference>
<dbReference type="InterPro" id="IPR000026">
    <property type="entry name" value="N1-like"/>
</dbReference>
<dbReference type="InterPro" id="IPR016191">
    <property type="entry name" value="Ribonuclease/ribotoxin"/>
</dbReference>
<dbReference type="GeneID" id="28846872"/>
<keyword evidence="5" id="KW-0255">Endonuclease</keyword>
<dbReference type="PIRSF" id="PIRSF037430">
    <property type="entry name" value="RNase_U2"/>
    <property type="match status" value="1"/>
</dbReference>
<evidence type="ECO:0000256" key="10">
    <source>
        <dbReference type="SAM" id="SignalP"/>
    </source>
</evidence>
<keyword evidence="7" id="KW-1015">Disulfide bond</keyword>
<dbReference type="OrthoDB" id="5425539at2759"/>
<evidence type="ECO:0000256" key="8">
    <source>
        <dbReference type="ARBA" id="ARBA00023239"/>
    </source>
</evidence>
<dbReference type="InterPro" id="IPR048269">
    <property type="entry name" value="RNase_U2"/>
</dbReference>
<dbReference type="SUPFAM" id="SSF53933">
    <property type="entry name" value="Microbial ribonucleases"/>
    <property type="match status" value="1"/>
</dbReference>
<evidence type="ECO:0000256" key="5">
    <source>
        <dbReference type="ARBA" id="ARBA00022759"/>
    </source>
</evidence>
<dbReference type="STRING" id="1380566.A0A179G103"/>
<keyword evidence="8" id="KW-0456">Lyase</keyword>
<comment type="similarity">
    <text evidence="1">Belongs to the ribonuclease N1/T1 family.</text>
</comment>
<dbReference type="Pfam" id="PF00545">
    <property type="entry name" value="Ribonuclease"/>
    <property type="match status" value="1"/>
</dbReference>
<evidence type="ECO:0000256" key="9">
    <source>
        <dbReference type="ARBA" id="ARBA00034015"/>
    </source>
</evidence>
<dbReference type="AlphaFoldDB" id="A0A179G103"/>
<evidence type="ECO:0000313" key="12">
    <source>
        <dbReference type="Proteomes" id="UP000078397"/>
    </source>
</evidence>
<protein>
    <recommendedName>
        <fullName evidence="2">ribonuclease T1</fullName>
        <ecNumber evidence="2">4.6.1.24</ecNumber>
    </recommendedName>
</protein>
<sequence length="131" mass="13269">MQFSVVSLLSLVALVSAAPADLQPRAATKCGSVSYSASAVQAAANAACNYVKNGGHAGSSTYPHKYNNYEGFNFPVSGPYNEFPILKSGKVYSGGSPGPDRVVISNSCQLAGAITHTGASGNNFVGCSGTS</sequence>
<keyword evidence="4 10" id="KW-0732">Signal</keyword>
<evidence type="ECO:0000256" key="7">
    <source>
        <dbReference type="ARBA" id="ARBA00023157"/>
    </source>
</evidence>
<organism evidence="11 12">
    <name type="scientific">Pochonia chlamydosporia 170</name>
    <dbReference type="NCBI Taxonomy" id="1380566"/>
    <lineage>
        <taxon>Eukaryota</taxon>
        <taxon>Fungi</taxon>
        <taxon>Dikarya</taxon>
        <taxon>Ascomycota</taxon>
        <taxon>Pezizomycotina</taxon>
        <taxon>Sordariomycetes</taxon>
        <taxon>Hypocreomycetidae</taxon>
        <taxon>Hypocreales</taxon>
        <taxon>Clavicipitaceae</taxon>
        <taxon>Pochonia</taxon>
    </lineage>
</organism>
<dbReference type="KEGG" id="pchm:VFPPC_03369"/>
<dbReference type="GO" id="GO:0016787">
    <property type="term" value="F:hydrolase activity"/>
    <property type="evidence" value="ECO:0007669"/>
    <property type="project" value="UniProtKB-KW"/>
</dbReference>
<keyword evidence="12" id="KW-1185">Reference proteome</keyword>
<dbReference type="Proteomes" id="UP000078397">
    <property type="component" value="Unassembled WGS sequence"/>
</dbReference>
<name>A0A179G103_METCM</name>
<dbReference type="EMBL" id="LSBJ02000002">
    <property type="protein sequence ID" value="OAQ70991.1"/>
    <property type="molecule type" value="Genomic_DNA"/>
</dbReference>
<dbReference type="PANTHER" id="PTHR42104">
    <property type="entry name" value="EXTRACELLULAR GUANYL-SPECIFIC RIBONUCLEASE RNTA (AFU_ORTHOLOGUE AFUA_4G03230)"/>
    <property type="match status" value="1"/>
</dbReference>
<keyword evidence="3" id="KW-0540">Nuclease</keyword>
<evidence type="ECO:0000256" key="1">
    <source>
        <dbReference type="ARBA" id="ARBA00009006"/>
    </source>
</evidence>
<evidence type="ECO:0000256" key="4">
    <source>
        <dbReference type="ARBA" id="ARBA00022729"/>
    </source>
</evidence>
<evidence type="ECO:0000256" key="6">
    <source>
        <dbReference type="ARBA" id="ARBA00022801"/>
    </source>
</evidence>
<evidence type="ECO:0000256" key="2">
    <source>
        <dbReference type="ARBA" id="ARBA00012549"/>
    </source>
</evidence>
<dbReference type="GO" id="GO:0046589">
    <property type="term" value="F:ribonuclease T1 activity"/>
    <property type="evidence" value="ECO:0007669"/>
    <property type="project" value="UniProtKB-EC"/>
</dbReference>
<reference evidence="11 12" key="1">
    <citation type="journal article" date="2016" name="PLoS Pathog.">
        <title>Biosynthesis of antibiotic leucinostatins in bio-control fungus Purpureocillium lilacinum and their inhibition on phytophthora revealed by genome mining.</title>
        <authorList>
            <person name="Wang G."/>
            <person name="Liu Z."/>
            <person name="Lin R."/>
            <person name="Li E."/>
            <person name="Mao Z."/>
            <person name="Ling J."/>
            <person name="Yang Y."/>
            <person name="Yin W.B."/>
            <person name="Xie B."/>
        </authorList>
    </citation>
    <scope>NUCLEOTIDE SEQUENCE [LARGE SCALE GENOMIC DNA]</scope>
    <source>
        <strain evidence="11">170</strain>
    </source>
</reference>
<evidence type="ECO:0000256" key="3">
    <source>
        <dbReference type="ARBA" id="ARBA00022722"/>
    </source>
</evidence>
<dbReference type="EC" id="4.6.1.24" evidence="2"/>
<gene>
    <name evidence="11" type="ORF">VFPPC_03369</name>
</gene>
<accession>A0A179G103</accession>
<dbReference type="Gene3D" id="3.10.450.30">
    <property type="entry name" value="Microbial ribonucleases"/>
    <property type="match status" value="1"/>
</dbReference>